<feature type="compositionally biased region" description="Polar residues" evidence="1">
    <location>
        <begin position="1"/>
        <end position="10"/>
    </location>
</feature>
<evidence type="ECO:0000313" key="2">
    <source>
        <dbReference type="EMBL" id="UTW03453.1"/>
    </source>
</evidence>
<proteinExistence type="predicted"/>
<keyword evidence="3" id="KW-1185">Reference proteome</keyword>
<organism evidence="2 3">
    <name type="scientific">Amphritea atlantica</name>
    <dbReference type="NCBI Taxonomy" id="355243"/>
    <lineage>
        <taxon>Bacteria</taxon>
        <taxon>Pseudomonadati</taxon>
        <taxon>Pseudomonadota</taxon>
        <taxon>Gammaproteobacteria</taxon>
        <taxon>Oceanospirillales</taxon>
        <taxon>Oceanospirillaceae</taxon>
        <taxon>Amphritea</taxon>
    </lineage>
</organism>
<evidence type="ECO:0000256" key="1">
    <source>
        <dbReference type="SAM" id="MobiDB-lite"/>
    </source>
</evidence>
<dbReference type="EMBL" id="CP073344">
    <property type="protein sequence ID" value="UTW03453.1"/>
    <property type="molecule type" value="Genomic_DNA"/>
</dbReference>
<evidence type="ECO:0000313" key="3">
    <source>
        <dbReference type="Proteomes" id="UP001059950"/>
    </source>
</evidence>
<dbReference type="Proteomes" id="UP001059950">
    <property type="component" value="Chromosome"/>
</dbReference>
<feature type="region of interest" description="Disordered" evidence="1">
    <location>
        <begin position="1"/>
        <end position="24"/>
    </location>
</feature>
<name>A0ABY5GVI3_9GAMM</name>
<accession>A0ABY5GVI3</accession>
<gene>
    <name evidence="2" type="ORF">KDX31_19440</name>
</gene>
<sequence>MSVDLKSQPQGGLGGQSNKPRKAGEAVCDMKGDLWDLDAVFLLSMKQIAPGWSGGNLPSEVMSELKNTGRYQANGLELTAQPVSGGKIALRISELRR</sequence>
<reference evidence="2" key="1">
    <citation type="submission" date="2021-04" db="EMBL/GenBank/DDBJ databases">
        <title>Oceanospirillales bacteria with DddD are important DMSP degraders in coastal seawater.</title>
        <authorList>
            <person name="Liu J."/>
        </authorList>
    </citation>
    <scope>NUCLEOTIDE SEQUENCE</scope>
    <source>
        <strain evidence="2">GY6</strain>
    </source>
</reference>
<protein>
    <submittedName>
        <fullName evidence="2">Uncharacterized protein</fullName>
    </submittedName>
</protein>